<proteinExistence type="predicted"/>
<accession>A0A0B1T3S7</accession>
<name>A0A0B1T3S7_OESDE</name>
<protein>
    <submittedName>
        <fullName evidence="2">Uncharacterized protein</fullName>
    </submittedName>
</protein>
<dbReference type="AlphaFoldDB" id="A0A0B1T3S7"/>
<dbReference type="OrthoDB" id="10510481at2759"/>
<dbReference type="EMBL" id="KN552643">
    <property type="protein sequence ID" value="KHJ90801.1"/>
    <property type="molecule type" value="Genomic_DNA"/>
</dbReference>
<reference evidence="2 3" key="1">
    <citation type="submission" date="2014-03" db="EMBL/GenBank/DDBJ databases">
        <title>Draft genome of the hookworm Oesophagostomum dentatum.</title>
        <authorList>
            <person name="Mitreva M."/>
        </authorList>
    </citation>
    <scope>NUCLEOTIDE SEQUENCE [LARGE SCALE GENOMIC DNA]</scope>
    <source>
        <strain evidence="2 3">OD-Hann</strain>
    </source>
</reference>
<organism evidence="2 3">
    <name type="scientific">Oesophagostomum dentatum</name>
    <name type="common">Nodular worm</name>
    <dbReference type="NCBI Taxonomy" id="61180"/>
    <lineage>
        <taxon>Eukaryota</taxon>
        <taxon>Metazoa</taxon>
        <taxon>Ecdysozoa</taxon>
        <taxon>Nematoda</taxon>
        <taxon>Chromadorea</taxon>
        <taxon>Rhabditida</taxon>
        <taxon>Rhabditina</taxon>
        <taxon>Rhabditomorpha</taxon>
        <taxon>Strongyloidea</taxon>
        <taxon>Strongylidae</taxon>
        <taxon>Oesophagostomum</taxon>
    </lineage>
</organism>
<gene>
    <name evidence="2" type="ORF">OESDEN_09344</name>
</gene>
<sequence length="90" mass="10173">MGFFFKHICAALVFESTFKPSELESSKLRQQVVSDPRPEWKKKIDEINARIMAQNPQAQNPPAPQSATSETQPKPSDDSGPSTKKKSRWQ</sequence>
<feature type="compositionally biased region" description="Polar residues" evidence="1">
    <location>
        <begin position="68"/>
        <end position="82"/>
    </location>
</feature>
<evidence type="ECO:0000313" key="3">
    <source>
        <dbReference type="Proteomes" id="UP000053660"/>
    </source>
</evidence>
<feature type="region of interest" description="Disordered" evidence="1">
    <location>
        <begin position="51"/>
        <end position="90"/>
    </location>
</feature>
<keyword evidence="3" id="KW-1185">Reference proteome</keyword>
<dbReference type="Proteomes" id="UP000053660">
    <property type="component" value="Unassembled WGS sequence"/>
</dbReference>
<evidence type="ECO:0000256" key="1">
    <source>
        <dbReference type="SAM" id="MobiDB-lite"/>
    </source>
</evidence>
<evidence type="ECO:0000313" key="2">
    <source>
        <dbReference type="EMBL" id="KHJ90801.1"/>
    </source>
</evidence>